<dbReference type="Proteomes" id="UP000601027">
    <property type="component" value="Unassembled WGS sequence"/>
</dbReference>
<protein>
    <submittedName>
        <fullName evidence="1">Uncharacterized protein</fullName>
    </submittedName>
</protein>
<accession>A0ABS1XVA3</accession>
<keyword evidence="2" id="KW-1185">Reference proteome</keyword>
<dbReference type="EMBL" id="JAEVHM010000068">
    <property type="protein sequence ID" value="MBM0233206.1"/>
    <property type="molecule type" value="Genomic_DNA"/>
</dbReference>
<evidence type="ECO:0000313" key="2">
    <source>
        <dbReference type="Proteomes" id="UP000601027"/>
    </source>
</evidence>
<dbReference type="RefSeq" id="WP_203176033.1">
    <property type="nucleotide sequence ID" value="NZ_JAEVHM010000068.1"/>
</dbReference>
<organism evidence="1 2">
    <name type="scientific">Micromonospora parastrephiae</name>
    <dbReference type="NCBI Taxonomy" id="2806101"/>
    <lineage>
        <taxon>Bacteria</taxon>
        <taxon>Bacillati</taxon>
        <taxon>Actinomycetota</taxon>
        <taxon>Actinomycetes</taxon>
        <taxon>Micromonosporales</taxon>
        <taxon>Micromonosporaceae</taxon>
        <taxon>Micromonospora</taxon>
    </lineage>
</organism>
<name>A0ABS1XVA3_9ACTN</name>
<sequence length="87" mass="9746">MTTEANANPFDIGPADTPEQRAAYLEEKFDKHRTDDGVPVLGEEELLVVAELLDRLNELTNPDGITRDPWGRLARIAAVRIYDRLGI</sequence>
<evidence type="ECO:0000313" key="1">
    <source>
        <dbReference type="EMBL" id="MBM0233206.1"/>
    </source>
</evidence>
<gene>
    <name evidence="1" type="ORF">JNW91_15835</name>
</gene>
<proteinExistence type="predicted"/>
<comment type="caution">
    <text evidence="1">The sequence shown here is derived from an EMBL/GenBank/DDBJ whole genome shotgun (WGS) entry which is preliminary data.</text>
</comment>
<reference evidence="1 2" key="1">
    <citation type="submission" date="2021-01" db="EMBL/GenBank/DDBJ databases">
        <title>Draft genome sequence of Micromonospora sp. strain STR1_7.</title>
        <authorList>
            <person name="Karlyshev A."/>
            <person name="Jawad R."/>
        </authorList>
    </citation>
    <scope>NUCLEOTIDE SEQUENCE [LARGE SCALE GENOMIC DNA]</scope>
    <source>
        <strain evidence="1 2">STR1-7</strain>
    </source>
</reference>